<evidence type="ECO:0000256" key="2">
    <source>
        <dbReference type="ARBA" id="ARBA00022837"/>
    </source>
</evidence>
<protein>
    <submittedName>
        <fullName evidence="6">Myosin regulatory light chain sqh-like</fullName>
    </submittedName>
</protein>
<accession>A0ABM1E006</accession>
<feature type="domain" description="EF-hand" evidence="4">
    <location>
        <begin position="100"/>
        <end position="135"/>
    </location>
</feature>
<sequence>MASDKVEKKKGGAKKKAQRATSNVFSMFDQRQVQEFKEAFTMIDQDRDGFISREDLAAIFDSLGRQPKTEELDEMLAEAPGPINFTMFLTLFGERVQGSDPEDAIVNAFKMFDPENKGAIPAKRLKELMLGIGDRFDKDEFDQFIKTATIKDGKFDYKAYAHVLTHGEEDV</sequence>
<dbReference type="RefSeq" id="XP_014665527.1">
    <property type="nucleotide sequence ID" value="XM_014810041.1"/>
</dbReference>
<keyword evidence="2" id="KW-0106">Calcium</keyword>
<evidence type="ECO:0000313" key="5">
    <source>
        <dbReference type="Proteomes" id="UP000695022"/>
    </source>
</evidence>
<gene>
    <name evidence="6" type="primary">LOC106807631</name>
</gene>
<dbReference type="Proteomes" id="UP000695022">
    <property type="component" value="Unplaced"/>
</dbReference>
<keyword evidence="1" id="KW-0677">Repeat</keyword>
<dbReference type="InterPro" id="IPR050403">
    <property type="entry name" value="Myosin_RLC"/>
</dbReference>
<dbReference type="Gene3D" id="1.10.238.10">
    <property type="entry name" value="EF-hand"/>
    <property type="match status" value="2"/>
</dbReference>
<dbReference type="PROSITE" id="PS00018">
    <property type="entry name" value="EF_HAND_1"/>
    <property type="match status" value="1"/>
</dbReference>
<dbReference type="GeneID" id="106807631"/>
<name>A0ABM1E006_PRICU</name>
<dbReference type="SUPFAM" id="SSF47473">
    <property type="entry name" value="EF-hand"/>
    <property type="match status" value="1"/>
</dbReference>
<feature type="compositionally biased region" description="Basic and acidic residues" evidence="3">
    <location>
        <begin position="1"/>
        <end position="10"/>
    </location>
</feature>
<dbReference type="PANTHER" id="PTHR23049">
    <property type="entry name" value="MYOSIN REGULATORY LIGHT CHAIN 2"/>
    <property type="match status" value="1"/>
</dbReference>
<evidence type="ECO:0000313" key="6">
    <source>
        <dbReference type="RefSeq" id="XP_014665527.1"/>
    </source>
</evidence>
<dbReference type="InterPro" id="IPR011992">
    <property type="entry name" value="EF-hand-dom_pair"/>
</dbReference>
<evidence type="ECO:0000259" key="4">
    <source>
        <dbReference type="PROSITE" id="PS50222"/>
    </source>
</evidence>
<dbReference type="InterPro" id="IPR018247">
    <property type="entry name" value="EF_Hand_1_Ca_BS"/>
</dbReference>
<evidence type="ECO:0000256" key="1">
    <source>
        <dbReference type="ARBA" id="ARBA00022737"/>
    </source>
</evidence>
<dbReference type="CDD" id="cd00051">
    <property type="entry name" value="EFh"/>
    <property type="match status" value="1"/>
</dbReference>
<evidence type="ECO:0000256" key="3">
    <source>
        <dbReference type="SAM" id="MobiDB-lite"/>
    </source>
</evidence>
<organism evidence="5 6">
    <name type="scientific">Priapulus caudatus</name>
    <name type="common">Priapulid worm</name>
    <dbReference type="NCBI Taxonomy" id="37621"/>
    <lineage>
        <taxon>Eukaryota</taxon>
        <taxon>Metazoa</taxon>
        <taxon>Ecdysozoa</taxon>
        <taxon>Scalidophora</taxon>
        <taxon>Priapulida</taxon>
        <taxon>Priapulimorpha</taxon>
        <taxon>Priapulimorphida</taxon>
        <taxon>Priapulidae</taxon>
        <taxon>Priapulus</taxon>
    </lineage>
</organism>
<proteinExistence type="predicted"/>
<keyword evidence="5" id="KW-1185">Reference proteome</keyword>
<dbReference type="Pfam" id="PF13405">
    <property type="entry name" value="EF-hand_6"/>
    <property type="match status" value="1"/>
</dbReference>
<dbReference type="PROSITE" id="PS50222">
    <property type="entry name" value="EF_HAND_2"/>
    <property type="match status" value="2"/>
</dbReference>
<feature type="region of interest" description="Disordered" evidence="3">
    <location>
        <begin position="1"/>
        <end position="21"/>
    </location>
</feature>
<dbReference type="SMART" id="SM00054">
    <property type="entry name" value="EFh"/>
    <property type="match status" value="2"/>
</dbReference>
<dbReference type="InterPro" id="IPR002048">
    <property type="entry name" value="EF_hand_dom"/>
</dbReference>
<feature type="domain" description="EF-hand" evidence="4">
    <location>
        <begin position="31"/>
        <end position="66"/>
    </location>
</feature>
<reference evidence="6" key="1">
    <citation type="submission" date="2025-08" db="UniProtKB">
        <authorList>
            <consortium name="RefSeq"/>
        </authorList>
    </citation>
    <scope>IDENTIFICATION</scope>
</reference>